<dbReference type="PROSITE" id="PS50297">
    <property type="entry name" value="ANK_REP_REGION"/>
    <property type="match status" value="1"/>
</dbReference>
<evidence type="ECO:0000256" key="3">
    <source>
        <dbReference type="ARBA" id="ARBA00022737"/>
    </source>
</evidence>
<dbReference type="PROSITE" id="PS50088">
    <property type="entry name" value="ANK_REPEAT"/>
    <property type="match status" value="1"/>
</dbReference>
<evidence type="ECO:0000259" key="9">
    <source>
        <dbReference type="Pfam" id="PF13962"/>
    </source>
</evidence>
<feature type="transmembrane region" description="Helical" evidence="8">
    <location>
        <begin position="505"/>
        <end position="526"/>
    </location>
</feature>
<feature type="transmembrane region" description="Helical" evidence="8">
    <location>
        <begin position="436"/>
        <end position="459"/>
    </location>
</feature>
<evidence type="ECO:0000256" key="1">
    <source>
        <dbReference type="ARBA" id="ARBA00004141"/>
    </source>
</evidence>
<keyword evidence="4 8" id="KW-1133">Transmembrane helix</keyword>
<dbReference type="InterPro" id="IPR026961">
    <property type="entry name" value="PGG_dom"/>
</dbReference>
<organism evidence="10 11">
    <name type="scientific">Dioscorea cayennensis subsp. rotundata</name>
    <name type="common">White Guinea yam</name>
    <name type="synonym">Dioscorea rotundata</name>
    <dbReference type="NCBI Taxonomy" id="55577"/>
    <lineage>
        <taxon>Eukaryota</taxon>
        <taxon>Viridiplantae</taxon>
        <taxon>Streptophyta</taxon>
        <taxon>Embryophyta</taxon>
        <taxon>Tracheophyta</taxon>
        <taxon>Spermatophyta</taxon>
        <taxon>Magnoliopsida</taxon>
        <taxon>Liliopsida</taxon>
        <taxon>Dioscoreales</taxon>
        <taxon>Dioscoreaceae</taxon>
        <taxon>Dioscorea</taxon>
    </lineage>
</organism>
<evidence type="ECO:0000313" key="10">
    <source>
        <dbReference type="Proteomes" id="UP001515500"/>
    </source>
</evidence>
<dbReference type="SUPFAM" id="SSF48403">
    <property type="entry name" value="Ankyrin repeat"/>
    <property type="match status" value="1"/>
</dbReference>
<name>A0AB40BU65_DIOCR</name>
<sequence length="568" mass="62205">MDGLIGPQRIPIGSDLLEAAISGDVRALASLLPVHEAAEAAAAAAEEADRDRTVVVIPPIATHETKNEIIFGVTAGGDTALHIAAEHGQLDFATEVCQREPSLIAAVNIKLETPLHCCARAGHHQIVSLIIKTATGLKLMAVDDELATYVSDAGISPLYLAAMRSSQQTVTTLLQHSPSFAGPGGQTALHAALLMVMTKMVHILLKHDVSMAYVSDKDGYFPIHVAAGMGHVKIIDELLKHCPDSFDLLDDYKGRNFLHIAAERKRVKVVRYVCNSKNKKFEKLLNQRDNIDGNTPLHLVVSNYKHFNNYKAAASLLKDPRVETSIMNNQGRTQLDLSRKLKPGMSFRLNIQTVVMQCLANCGAVLSPQRTDHVRHEMENAIDVNEESKKRTTLSRNLAVASVLAVSVTFAAGFTVPRSGNNTGDGTTLLLKKFPFKAFLISNACAMVCSFASTCVTIYAGTPMVDNTLRYYHLNRSTKLLWTSFACMAMAFAMATYAFVVPKAWRIGVLVCVISLAAPVVSEITMMHQLIYMRLIIAVRNKGIRLNLDPHTARKFLRNVFIFNDCSD</sequence>
<evidence type="ECO:0000256" key="6">
    <source>
        <dbReference type="ARBA" id="ARBA00023136"/>
    </source>
</evidence>
<dbReference type="PANTHER" id="PTHR24186:SF50">
    <property type="entry name" value="ANKYRIN REPEAT-CONTAINING PROTEIN ITN1-LIKE ISOFORM X1"/>
    <property type="match status" value="1"/>
</dbReference>
<keyword evidence="5 7" id="KW-0040">ANK repeat</keyword>
<proteinExistence type="predicted"/>
<evidence type="ECO:0000256" key="4">
    <source>
        <dbReference type="ARBA" id="ARBA00022989"/>
    </source>
</evidence>
<dbReference type="RefSeq" id="XP_039130400.1">
    <property type="nucleotide sequence ID" value="XM_039274466.1"/>
</dbReference>
<dbReference type="GO" id="GO:0005886">
    <property type="term" value="C:plasma membrane"/>
    <property type="evidence" value="ECO:0007669"/>
    <property type="project" value="TreeGrafter"/>
</dbReference>
<reference evidence="11" key="1">
    <citation type="submission" date="2025-08" db="UniProtKB">
        <authorList>
            <consortium name="RefSeq"/>
        </authorList>
    </citation>
    <scope>IDENTIFICATION</scope>
</reference>
<feature type="transmembrane region" description="Helical" evidence="8">
    <location>
        <begin position="480"/>
        <end position="499"/>
    </location>
</feature>
<dbReference type="InterPro" id="IPR036770">
    <property type="entry name" value="Ankyrin_rpt-contain_sf"/>
</dbReference>
<dbReference type="GeneID" id="120266808"/>
<dbReference type="Pfam" id="PF12796">
    <property type="entry name" value="Ank_2"/>
    <property type="match status" value="2"/>
</dbReference>
<dbReference type="Gene3D" id="1.25.40.20">
    <property type="entry name" value="Ankyrin repeat-containing domain"/>
    <property type="match status" value="2"/>
</dbReference>
<dbReference type="Proteomes" id="UP001515500">
    <property type="component" value="Chromosome 8"/>
</dbReference>
<keyword evidence="2 8" id="KW-0812">Transmembrane</keyword>
<feature type="repeat" description="ANK" evidence="7">
    <location>
        <begin position="218"/>
        <end position="241"/>
    </location>
</feature>
<dbReference type="PANTHER" id="PTHR24186">
    <property type="entry name" value="PROTEIN PHOSPHATASE 1 REGULATORY SUBUNIT"/>
    <property type="match status" value="1"/>
</dbReference>
<evidence type="ECO:0000256" key="2">
    <source>
        <dbReference type="ARBA" id="ARBA00022692"/>
    </source>
</evidence>
<dbReference type="AlphaFoldDB" id="A0AB40BU65"/>
<comment type="subcellular location">
    <subcellularLocation>
        <location evidence="1">Membrane</location>
        <topology evidence="1">Multi-pass membrane protein</topology>
    </subcellularLocation>
</comment>
<keyword evidence="6 8" id="KW-0472">Membrane</keyword>
<keyword evidence="3" id="KW-0677">Repeat</keyword>
<keyword evidence="10" id="KW-1185">Reference proteome</keyword>
<gene>
    <name evidence="11" type="primary">LOC120266808</name>
</gene>
<protein>
    <submittedName>
        <fullName evidence="11">Ankyrin-3-like</fullName>
    </submittedName>
</protein>
<feature type="transmembrane region" description="Helical" evidence="8">
    <location>
        <begin position="398"/>
        <end position="416"/>
    </location>
</feature>
<feature type="domain" description="PGG" evidence="9">
    <location>
        <begin position="393"/>
        <end position="498"/>
    </location>
</feature>
<dbReference type="InterPro" id="IPR002110">
    <property type="entry name" value="Ankyrin_rpt"/>
</dbReference>
<accession>A0AB40BU65</accession>
<evidence type="ECO:0000256" key="8">
    <source>
        <dbReference type="SAM" id="Phobius"/>
    </source>
</evidence>
<evidence type="ECO:0000313" key="11">
    <source>
        <dbReference type="RefSeq" id="XP_039130400.1"/>
    </source>
</evidence>
<dbReference type="SMART" id="SM00248">
    <property type="entry name" value="ANK"/>
    <property type="match status" value="7"/>
</dbReference>
<evidence type="ECO:0000256" key="5">
    <source>
        <dbReference type="ARBA" id="ARBA00023043"/>
    </source>
</evidence>
<evidence type="ECO:0000256" key="7">
    <source>
        <dbReference type="PROSITE-ProRule" id="PRU00023"/>
    </source>
</evidence>
<dbReference type="Pfam" id="PF13962">
    <property type="entry name" value="PGG"/>
    <property type="match status" value="1"/>
</dbReference>